<accession>A0A0B2SWD1</accession>
<proteinExistence type="predicted"/>
<gene>
    <name evidence="1" type="ORF">glysoja_034205</name>
</gene>
<dbReference type="AlphaFoldDB" id="A0A0B2SWD1"/>
<sequence>MDQTQNEVQHTRFPRSAPMIIVLVYEQEQNLNQKTVGTVSTPLKKIWQQHPPDKIISNFVPLPK</sequence>
<organism evidence="1">
    <name type="scientific">Glycine soja</name>
    <name type="common">Wild soybean</name>
    <dbReference type="NCBI Taxonomy" id="3848"/>
    <lineage>
        <taxon>Eukaryota</taxon>
        <taxon>Viridiplantae</taxon>
        <taxon>Streptophyta</taxon>
        <taxon>Embryophyta</taxon>
        <taxon>Tracheophyta</taxon>
        <taxon>Spermatophyta</taxon>
        <taxon>Magnoliopsida</taxon>
        <taxon>eudicotyledons</taxon>
        <taxon>Gunneridae</taxon>
        <taxon>Pentapetalae</taxon>
        <taxon>rosids</taxon>
        <taxon>fabids</taxon>
        <taxon>Fabales</taxon>
        <taxon>Fabaceae</taxon>
        <taxon>Papilionoideae</taxon>
        <taxon>50 kb inversion clade</taxon>
        <taxon>NPAAA clade</taxon>
        <taxon>indigoferoid/millettioid clade</taxon>
        <taxon>Phaseoleae</taxon>
        <taxon>Glycine</taxon>
        <taxon>Glycine subgen. Soja</taxon>
    </lineage>
</organism>
<dbReference type="Proteomes" id="UP000053555">
    <property type="component" value="Unassembled WGS sequence"/>
</dbReference>
<reference evidence="1" key="1">
    <citation type="submission" date="2014-07" db="EMBL/GenBank/DDBJ databases">
        <title>Identification of a novel salt tolerance gene in wild soybean by whole-genome sequencing.</title>
        <authorList>
            <person name="Lam H.-M."/>
            <person name="Qi X."/>
            <person name="Li M.-W."/>
            <person name="Liu X."/>
            <person name="Xie M."/>
            <person name="Ni M."/>
            <person name="Xu X."/>
        </authorList>
    </citation>
    <scope>NUCLEOTIDE SEQUENCE [LARGE SCALE GENOMIC DNA]</scope>
    <source>
        <tissue evidence="1">Root</tissue>
    </source>
</reference>
<name>A0A0B2SWD1_GLYSO</name>
<protein>
    <submittedName>
        <fullName evidence="1">Uncharacterized protein</fullName>
    </submittedName>
</protein>
<evidence type="ECO:0000313" key="1">
    <source>
        <dbReference type="EMBL" id="KHN48582.1"/>
    </source>
</evidence>
<dbReference type="EMBL" id="KN639434">
    <property type="protein sequence ID" value="KHN48582.1"/>
    <property type="molecule type" value="Genomic_DNA"/>
</dbReference>